<name>A0A9W6LAI2_9BACT</name>
<evidence type="ECO:0000313" key="1">
    <source>
        <dbReference type="EMBL" id="GLI36254.1"/>
    </source>
</evidence>
<dbReference type="RefSeq" id="WP_281796520.1">
    <property type="nucleotide sequence ID" value="NZ_BSDR01000001.1"/>
</dbReference>
<organism evidence="1 2">
    <name type="scientific">Desulforhabdus amnigena</name>
    <dbReference type="NCBI Taxonomy" id="40218"/>
    <lineage>
        <taxon>Bacteria</taxon>
        <taxon>Pseudomonadati</taxon>
        <taxon>Thermodesulfobacteriota</taxon>
        <taxon>Syntrophobacteria</taxon>
        <taxon>Syntrophobacterales</taxon>
        <taxon>Syntrophobacteraceae</taxon>
        <taxon>Desulforhabdus</taxon>
    </lineage>
</organism>
<dbReference type="InterPro" id="IPR025234">
    <property type="entry name" value="YjzH-like"/>
</dbReference>
<gene>
    <name evidence="1" type="ORF">DAMNIGENAA_36870</name>
</gene>
<comment type="caution">
    <text evidence="1">The sequence shown here is derived from an EMBL/GenBank/DDBJ whole genome shotgun (WGS) entry which is preliminary data.</text>
</comment>
<evidence type="ECO:0008006" key="3">
    <source>
        <dbReference type="Google" id="ProtNLM"/>
    </source>
</evidence>
<dbReference type="Pfam" id="PF13783">
    <property type="entry name" value="DUF4177"/>
    <property type="match status" value="1"/>
</dbReference>
<sequence length="78" mass="9216">MKKFEYEITRHPAEYFREFVYFCSQDGACGLEEVPSAQTEKMQTILNEQGRKGWELVQVAFGKEGIMAFWKRMLIDNE</sequence>
<dbReference type="AlphaFoldDB" id="A0A9W6LAI2"/>
<dbReference type="EMBL" id="BSDR01000001">
    <property type="protein sequence ID" value="GLI36254.1"/>
    <property type="molecule type" value="Genomic_DNA"/>
</dbReference>
<protein>
    <recommendedName>
        <fullName evidence="3">DUF4177 domain-containing protein</fullName>
    </recommendedName>
</protein>
<evidence type="ECO:0000313" key="2">
    <source>
        <dbReference type="Proteomes" id="UP001144372"/>
    </source>
</evidence>
<keyword evidence="2" id="KW-1185">Reference proteome</keyword>
<dbReference type="Proteomes" id="UP001144372">
    <property type="component" value="Unassembled WGS sequence"/>
</dbReference>
<accession>A0A9W6LAI2</accession>
<reference evidence="1" key="1">
    <citation type="submission" date="2022-12" db="EMBL/GenBank/DDBJ databases">
        <title>Reference genome sequencing for broad-spectrum identification of bacterial and archaeal isolates by mass spectrometry.</title>
        <authorList>
            <person name="Sekiguchi Y."/>
            <person name="Tourlousse D.M."/>
        </authorList>
    </citation>
    <scope>NUCLEOTIDE SEQUENCE</scope>
    <source>
        <strain evidence="1">ASRB1</strain>
    </source>
</reference>
<proteinExistence type="predicted"/>